<dbReference type="InterPro" id="IPR036390">
    <property type="entry name" value="WH_DNA-bd_sf"/>
</dbReference>
<dbReference type="SUPFAM" id="SSF46785">
    <property type="entry name" value="Winged helix' DNA-binding domain"/>
    <property type="match status" value="1"/>
</dbReference>
<feature type="domain" description="Transcription regulator PadR N-terminal" evidence="2">
    <location>
        <begin position="15"/>
        <end position="83"/>
    </location>
</feature>
<dbReference type="EMBL" id="JGZO01000002">
    <property type="protein sequence ID" value="KFI95490.1"/>
    <property type="molecule type" value="Genomic_DNA"/>
</dbReference>
<dbReference type="STRING" id="158787.BSCA_0521"/>
<dbReference type="Gene3D" id="1.10.10.10">
    <property type="entry name" value="Winged helix-like DNA-binding domain superfamily/Winged helix DNA-binding domain"/>
    <property type="match status" value="1"/>
</dbReference>
<dbReference type="Proteomes" id="UP000029033">
    <property type="component" value="Unassembled WGS sequence"/>
</dbReference>
<feature type="compositionally biased region" description="Basic and acidic residues" evidence="1">
    <location>
        <begin position="142"/>
        <end position="192"/>
    </location>
</feature>
<protein>
    <submittedName>
        <fullName evidence="3">Transcriptional regulator</fullName>
    </submittedName>
</protein>
<sequence>MAAPIFAHGQMRLYLLTLLAESPMHGYELMQAIEQRFDGTYVPSAGTIYPRLAKLADDGLITKRTVGRKTVYEITDEGRAELDRRKPETDRLEDDIDSSVHRLADQLRSDVRSSMRSLKDDLDAEFSSPSGADASWMPFDAGGRDARRGRSGRSDSADWRRSDQRGGSRAGFRGDPRSDSFDDAFGEGREGGRGGGDAPGDDARQPGRGSVGTAERMIYRFGMDMRDTLRAADAAGTLSADAVRALDEDLRRTARHIRSLIAGR</sequence>
<dbReference type="PANTHER" id="PTHR43252:SF7">
    <property type="entry name" value="TRANSCRIPTIONAL REGULATOR YQJI"/>
    <property type="match status" value="1"/>
</dbReference>
<dbReference type="AlphaFoldDB" id="A0A087DIZ0"/>
<dbReference type="PANTHER" id="PTHR43252">
    <property type="entry name" value="TRANSCRIPTIONAL REGULATOR YQJI"/>
    <property type="match status" value="1"/>
</dbReference>
<organism evidence="3 4">
    <name type="scientific">Bifidobacterium scardovii</name>
    <dbReference type="NCBI Taxonomy" id="158787"/>
    <lineage>
        <taxon>Bacteria</taxon>
        <taxon>Bacillati</taxon>
        <taxon>Actinomycetota</taxon>
        <taxon>Actinomycetes</taxon>
        <taxon>Bifidobacteriales</taxon>
        <taxon>Bifidobacteriaceae</taxon>
        <taxon>Bifidobacterium</taxon>
    </lineage>
</organism>
<reference evidence="3 4" key="1">
    <citation type="submission" date="2014-03" db="EMBL/GenBank/DDBJ databases">
        <title>Genomics of Bifidobacteria.</title>
        <authorList>
            <person name="Ventura M."/>
            <person name="Milani C."/>
            <person name="Lugli G.A."/>
        </authorList>
    </citation>
    <scope>NUCLEOTIDE SEQUENCE [LARGE SCALE GENOMIC DNA]</scope>
    <source>
        <strain evidence="3 4">LMG 21589</strain>
    </source>
</reference>
<comment type="caution">
    <text evidence="3">The sequence shown here is derived from an EMBL/GenBank/DDBJ whole genome shotgun (WGS) entry which is preliminary data.</text>
</comment>
<dbReference type="CDD" id="cd00090">
    <property type="entry name" value="HTH_ARSR"/>
    <property type="match status" value="1"/>
</dbReference>
<evidence type="ECO:0000313" key="3">
    <source>
        <dbReference type="EMBL" id="KFI95490.1"/>
    </source>
</evidence>
<dbReference type="InterPro" id="IPR005149">
    <property type="entry name" value="Tscrpt_reg_PadR_N"/>
</dbReference>
<evidence type="ECO:0000259" key="2">
    <source>
        <dbReference type="Pfam" id="PF03551"/>
    </source>
</evidence>
<name>A0A087DIZ0_9BIFI</name>
<dbReference type="InterPro" id="IPR011991">
    <property type="entry name" value="ArsR-like_HTH"/>
</dbReference>
<dbReference type="InterPro" id="IPR036388">
    <property type="entry name" value="WH-like_DNA-bd_sf"/>
</dbReference>
<evidence type="ECO:0000313" key="4">
    <source>
        <dbReference type="Proteomes" id="UP000029033"/>
    </source>
</evidence>
<dbReference type="Pfam" id="PF03551">
    <property type="entry name" value="PadR"/>
    <property type="match status" value="1"/>
</dbReference>
<feature type="region of interest" description="Disordered" evidence="1">
    <location>
        <begin position="122"/>
        <end position="213"/>
    </location>
</feature>
<accession>A0A087DIZ0</accession>
<dbReference type="RefSeq" id="WP_051923120.1">
    <property type="nucleotide sequence ID" value="NZ_CAJPMS010000002.1"/>
</dbReference>
<gene>
    <name evidence="3" type="ORF">BSCA_0521</name>
</gene>
<keyword evidence="4" id="KW-1185">Reference proteome</keyword>
<evidence type="ECO:0000256" key="1">
    <source>
        <dbReference type="SAM" id="MobiDB-lite"/>
    </source>
</evidence>
<dbReference type="GeneID" id="85167136"/>
<dbReference type="eggNOG" id="COG1695">
    <property type="taxonomic scope" value="Bacteria"/>
</dbReference>
<proteinExistence type="predicted"/>